<feature type="transmembrane region" description="Helical" evidence="5">
    <location>
        <begin position="68"/>
        <end position="88"/>
    </location>
</feature>
<reference evidence="7 8" key="1">
    <citation type="submission" date="2019-07" db="EMBL/GenBank/DDBJ databases">
        <title>New species of Amycolatopsis and Streptomyces.</title>
        <authorList>
            <person name="Duangmal K."/>
            <person name="Teo W.F.A."/>
            <person name="Lipun K."/>
        </authorList>
    </citation>
    <scope>NUCLEOTIDE SEQUENCE [LARGE SCALE GENOMIC DNA]</scope>
    <source>
        <strain evidence="7 8">JCM 30562</strain>
    </source>
</reference>
<dbReference type="PANTHER" id="PTHR11662:SF399">
    <property type="entry name" value="FI19708P1-RELATED"/>
    <property type="match status" value="1"/>
</dbReference>
<dbReference type="InterPro" id="IPR050382">
    <property type="entry name" value="MFS_Na/Anion_cotransporter"/>
</dbReference>
<accession>A0A557ZP94</accession>
<feature type="transmembrane region" description="Helical" evidence="5">
    <location>
        <begin position="372"/>
        <end position="395"/>
    </location>
</feature>
<dbReference type="GO" id="GO:0005886">
    <property type="term" value="C:plasma membrane"/>
    <property type="evidence" value="ECO:0007669"/>
    <property type="project" value="UniProtKB-SubCell"/>
</dbReference>
<proteinExistence type="predicted"/>
<dbReference type="InterPro" id="IPR011701">
    <property type="entry name" value="MFS"/>
</dbReference>
<dbReference type="InterPro" id="IPR005829">
    <property type="entry name" value="Sugar_transporter_CS"/>
</dbReference>
<evidence type="ECO:0000256" key="1">
    <source>
        <dbReference type="ARBA" id="ARBA00004651"/>
    </source>
</evidence>
<evidence type="ECO:0000256" key="2">
    <source>
        <dbReference type="ARBA" id="ARBA00022692"/>
    </source>
</evidence>
<organism evidence="7 8">
    <name type="scientific">Amycolatopsis acidiphila</name>
    <dbReference type="NCBI Taxonomy" id="715473"/>
    <lineage>
        <taxon>Bacteria</taxon>
        <taxon>Bacillati</taxon>
        <taxon>Actinomycetota</taxon>
        <taxon>Actinomycetes</taxon>
        <taxon>Pseudonocardiales</taxon>
        <taxon>Pseudonocardiaceae</taxon>
        <taxon>Amycolatopsis</taxon>
    </lineage>
</organism>
<dbReference type="InterPro" id="IPR020846">
    <property type="entry name" value="MFS_dom"/>
</dbReference>
<protein>
    <submittedName>
        <fullName evidence="7">MFS transporter</fullName>
    </submittedName>
</protein>
<dbReference type="Pfam" id="PF07690">
    <property type="entry name" value="MFS_1"/>
    <property type="match status" value="1"/>
</dbReference>
<feature type="transmembrane region" description="Helical" evidence="5">
    <location>
        <begin position="284"/>
        <end position="304"/>
    </location>
</feature>
<comment type="subcellular location">
    <subcellularLocation>
        <location evidence="1">Cell membrane</location>
        <topology evidence="1">Multi-pass membrane protein</topology>
    </subcellularLocation>
</comment>
<gene>
    <name evidence="7" type="ORF">FNH06_38740</name>
</gene>
<comment type="caution">
    <text evidence="7">The sequence shown here is derived from an EMBL/GenBank/DDBJ whole genome shotgun (WGS) entry which is preliminary data.</text>
</comment>
<dbReference type="PROSITE" id="PS00216">
    <property type="entry name" value="SUGAR_TRANSPORT_1"/>
    <property type="match status" value="1"/>
</dbReference>
<evidence type="ECO:0000256" key="4">
    <source>
        <dbReference type="ARBA" id="ARBA00023136"/>
    </source>
</evidence>
<feature type="transmembrane region" description="Helical" evidence="5">
    <location>
        <begin position="185"/>
        <end position="205"/>
    </location>
</feature>
<evidence type="ECO:0000256" key="3">
    <source>
        <dbReference type="ARBA" id="ARBA00022989"/>
    </source>
</evidence>
<dbReference type="GO" id="GO:0022857">
    <property type="term" value="F:transmembrane transporter activity"/>
    <property type="evidence" value="ECO:0007669"/>
    <property type="project" value="InterPro"/>
</dbReference>
<dbReference type="Proteomes" id="UP000318578">
    <property type="component" value="Unassembled WGS sequence"/>
</dbReference>
<evidence type="ECO:0000313" key="7">
    <source>
        <dbReference type="EMBL" id="TVT13752.1"/>
    </source>
</evidence>
<dbReference type="SUPFAM" id="SSF103473">
    <property type="entry name" value="MFS general substrate transporter"/>
    <property type="match status" value="1"/>
</dbReference>
<evidence type="ECO:0000256" key="5">
    <source>
        <dbReference type="SAM" id="Phobius"/>
    </source>
</evidence>
<keyword evidence="8" id="KW-1185">Reference proteome</keyword>
<feature type="transmembrane region" description="Helical" evidence="5">
    <location>
        <begin position="25"/>
        <end position="48"/>
    </location>
</feature>
<keyword evidence="3 5" id="KW-1133">Transmembrane helix</keyword>
<keyword evidence="2 5" id="KW-0812">Transmembrane</keyword>
<name>A0A557ZP94_9PSEU</name>
<feature type="transmembrane region" description="Helical" evidence="5">
    <location>
        <begin position="158"/>
        <end position="179"/>
    </location>
</feature>
<feature type="transmembrane region" description="Helical" evidence="5">
    <location>
        <begin position="401"/>
        <end position="421"/>
    </location>
</feature>
<dbReference type="OrthoDB" id="9787026at2"/>
<dbReference type="AlphaFoldDB" id="A0A557ZP94"/>
<sequence length="426" mass="45505">MSTEQSPASAALDPLPSTPSMRWRIALPPLAIIWIVGMIDKTGVGVIAADDGFLSELHLKGEEGLIGFLTTATLLFYGASMPVWGILIDKFGPKRCAVTGLVFWAISTTIAGLAPSYGILLVGRALLGVSEGFLWPLSNALTARWFPRSERSRAKSLWIGAINLGFAVAAYVVNGAIAVTNWRGAFFLLTILALVVCIPVALVLLKDDPAKAKRVTDAERAFIAADSTNVKLSRDERRSQLLSWPFFIMIIGWITNNIGVYGLASWFPSYLKSEQHVSKNTASAFVALAFVLCIAISPIVAVWMDRIGRKAIFSVCGFSLAALFLVLSQVIHSTDFELAAVIIAIVGIEGMTTLAGQGVLHSMAPERRMGRAAGVMIGVGNFVGAFGATVMGLFIDAGGYPAAFGFLIGTFIIGAACAFALHRIRY</sequence>
<feature type="transmembrane region" description="Helical" evidence="5">
    <location>
        <begin position="338"/>
        <end position="360"/>
    </location>
</feature>
<dbReference type="RefSeq" id="WP_144646083.1">
    <property type="nucleotide sequence ID" value="NZ_BNAX01000045.1"/>
</dbReference>
<feature type="transmembrane region" description="Helical" evidence="5">
    <location>
        <begin position="241"/>
        <end position="264"/>
    </location>
</feature>
<dbReference type="InterPro" id="IPR036259">
    <property type="entry name" value="MFS_trans_sf"/>
</dbReference>
<feature type="transmembrane region" description="Helical" evidence="5">
    <location>
        <begin position="311"/>
        <end position="332"/>
    </location>
</feature>
<dbReference type="Gene3D" id="1.20.1250.20">
    <property type="entry name" value="MFS general substrate transporter like domains"/>
    <property type="match status" value="2"/>
</dbReference>
<dbReference type="PROSITE" id="PS50850">
    <property type="entry name" value="MFS"/>
    <property type="match status" value="1"/>
</dbReference>
<evidence type="ECO:0000259" key="6">
    <source>
        <dbReference type="PROSITE" id="PS50850"/>
    </source>
</evidence>
<evidence type="ECO:0000313" key="8">
    <source>
        <dbReference type="Proteomes" id="UP000318578"/>
    </source>
</evidence>
<dbReference type="PANTHER" id="PTHR11662">
    <property type="entry name" value="SOLUTE CARRIER FAMILY 17"/>
    <property type="match status" value="1"/>
</dbReference>
<keyword evidence="4 5" id="KW-0472">Membrane</keyword>
<dbReference type="EMBL" id="VJZA01000155">
    <property type="protein sequence ID" value="TVT13752.1"/>
    <property type="molecule type" value="Genomic_DNA"/>
</dbReference>
<feature type="domain" description="Major facilitator superfamily (MFS) profile" evidence="6">
    <location>
        <begin position="26"/>
        <end position="426"/>
    </location>
</feature>
<feature type="transmembrane region" description="Helical" evidence="5">
    <location>
        <begin position="100"/>
        <end position="120"/>
    </location>
</feature>